<evidence type="ECO:0000313" key="3">
    <source>
        <dbReference type="EMBL" id="KAF9961409.1"/>
    </source>
</evidence>
<dbReference type="AlphaFoldDB" id="A0A9P6J483"/>
<feature type="compositionally biased region" description="Basic and acidic residues" evidence="1">
    <location>
        <begin position="201"/>
        <end position="215"/>
    </location>
</feature>
<evidence type="ECO:0000256" key="2">
    <source>
        <dbReference type="SAM" id="Phobius"/>
    </source>
</evidence>
<proteinExistence type="predicted"/>
<dbReference type="Proteomes" id="UP000749646">
    <property type="component" value="Unassembled WGS sequence"/>
</dbReference>
<feature type="region of interest" description="Disordered" evidence="1">
    <location>
        <begin position="1"/>
        <end position="36"/>
    </location>
</feature>
<sequence>MASTAASTTTEEVPTQGRGAASGASGVPKSATSNPPSTQFTNGLLVASGAAFLTGVFGSLWYQGRHEKRRGLNRAVARTPVGPSLQSLNDLKRAESLLKEGRMLGLKAFAVATTICLSGAVLVVGATRWTLDVETIPEFSTKMKDLFPKQKTKFVDAVVGADRSVFGGSPGSGPSTMETGSEEGSEEKDLDHEDDSNILGRIERELRRLESDTPQ</sequence>
<reference evidence="3" key="1">
    <citation type="journal article" date="2020" name="Fungal Divers.">
        <title>Resolving the Mortierellaceae phylogeny through synthesis of multi-gene phylogenetics and phylogenomics.</title>
        <authorList>
            <person name="Vandepol N."/>
            <person name="Liber J."/>
            <person name="Desiro A."/>
            <person name="Na H."/>
            <person name="Kennedy M."/>
            <person name="Barry K."/>
            <person name="Grigoriev I.V."/>
            <person name="Miller A.N."/>
            <person name="O'Donnell K."/>
            <person name="Stajich J.E."/>
            <person name="Bonito G."/>
        </authorList>
    </citation>
    <scope>NUCLEOTIDE SEQUENCE</scope>
    <source>
        <strain evidence="3">MES-2147</strain>
    </source>
</reference>
<evidence type="ECO:0000256" key="1">
    <source>
        <dbReference type="SAM" id="MobiDB-lite"/>
    </source>
</evidence>
<accession>A0A9P6J483</accession>
<evidence type="ECO:0008006" key="5">
    <source>
        <dbReference type="Google" id="ProtNLM"/>
    </source>
</evidence>
<comment type="caution">
    <text evidence="3">The sequence shown here is derived from an EMBL/GenBank/DDBJ whole genome shotgun (WGS) entry which is preliminary data.</text>
</comment>
<keyword evidence="2" id="KW-0812">Transmembrane</keyword>
<evidence type="ECO:0000313" key="4">
    <source>
        <dbReference type="Proteomes" id="UP000749646"/>
    </source>
</evidence>
<dbReference type="EMBL" id="JAAAHW010006416">
    <property type="protein sequence ID" value="KAF9961409.1"/>
    <property type="molecule type" value="Genomic_DNA"/>
</dbReference>
<keyword evidence="2" id="KW-1133">Transmembrane helix</keyword>
<gene>
    <name evidence="3" type="ORF">BGZ65_010766</name>
</gene>
<name>A0A9P6J483_9FUNG</name>
<dbReference type="OrthoDB" id="3558022at2759"/>
<feature type="compositionally biased region" description="Acidic residues" evidence="1">
    <location>
        <begin position="180"/>
        <end position="196"/>
    </location>
</feature>
<organism evidence="3 4">
    <name type="scientific">Modicella reniformis</name>
    <dbReference type="NCBI Taxonomy" id="1440133"/>
    <lineage>
        <taxon>Eukaryota</taxon>
        <taxon>Fungi</taxon>
        <taxon>Fungi incertae sedis</taxon>
        <taxon>Mucoromycota</taxon>
        <taxon>Mortierellomycotina</taxon>
        <taxon>Mortierellomycetes</taxon>
        <taxon>Mortierellales</taxon>
        <taxon>Mortierellaceae</taxon>
        <taxon>Modicella</taxon>
    </lineage>
</organism>
<protein>
    <recommendedName>
        <fullName evidence="5">Transmembrane protein 242</fullName>
    </recommendedName>
</protein>
<feature type="compositionally biased region" description="Low complexity" evidence="1">
    <location>
        <begin position="1"/>
        <end position="10"/>
    </location>
</feature>
<feature type="transmembrane region" description="Helical" evidence="2">
    <location>
        <begin position="108"/>
        <end position="131"/>
    </location>
</feature>
<feature type="region of interest" description="Disordered" evidence="1">
    <location>
        <begin position="165"/>
        <end position="215"/>
    </location>
</feature>
<keyword evidence="2" id="KW-0472">Membrane</keyword>
<keyword evidence="4" id="KW-1185">Reference proteome</keyword>
<feature type="transmembrane region" description="Helical" evidence="2">
    <location>
        <begin position="43"/>
        <end position="62"/>
    </location>
</feature>